<evidence type="ECO:0000256" key="1">
    <source>
        <dbReference type="ARBA" id="ARBA00004496"/>
    </source>
</evidence>
<dbReference type="GO" id="GO:0000160">
    <property type="term" value="P:phosphorelay signal transduction system"/>
    <property type="evidence" value="ECO:0007669"/>
    <property type="project" value="UniProtKB-KW"/>
</dbReference>
<dbReference type="CDD" id="cd17536">
    <property type="entry name" value="REC_YesN-like"/>
    <property type="match status" value="1"/>
</dbReference>
<keyword evidence="6" id="KW-0238">DNA-binding</keyword>
<evidence type="ECO:0000256" key="7">
    <source>
        <dbReference type="ARBA" id="ARBA00023163"/>
    </source>
</evidence>
<keyword evidence="7" id="KW-0804">Transcription</keyword>
<dbReference type="PANTHER" id="PTHR42713:SF3">
    <property type="entry name" value="TRANSCRIPTIONAL REGULATORY PROTEIN HPTR"/>
    <property type="match status" value="1"/>
</dbReference>
<evidence type="ECO:0000256" key="6">
    <source>
        <dbReference type="ARBA" id="ARBA00023125"/>
    </source>
</evidence>
<evidence type="ECO:0000256" key="3">
    <source>
        <dbReference type="ARBA" id="ARBA00022553"/>
    </source>
</evidence>
<comment type="caution">
    <text evidence="11">The sequence shown here is derived from an EMBL/GenBank/DDBJ whole genome shotgun (WGS) entry which is preliminary data.</text>
</comment>
<dbReference type="Pfam" id="PF00072">
    <property type="entry name" value="Response_reg"/>
    <property type="match status" value="1"/>
</dbReference>
<feature type="domain" description="Response regulatory" evidence="10">
    <location>
        <begin position="51"/>
        <end position="168"/>
    </location>
</feature>
<dbReference type="SMART" id="SM00342">
    <property type="entry name" value="HTH_ARAC"/>
    <property type="match status" value="1"/>
</dbReference>
<keyword evidence="2" id="KW-0963">Cytoplasm</keyword>
<keyword evidence="5" id="KW-0805">Transcription regulation</keyword>
<evidence type="ECO:0000259" key="9">
    <source>
        <dbReference type="PROSITE" id="PS01124"/>
    </source>
</evidence>
<evidence type="ECO:0000313" key="12">
    <source>
        <dbReference type="Proteomes" id="UP000295636"/>
    </source>
</evidence>
<proteinExistence type="predicted"/>
<dbReference type="AlphaFoldDB" id="A0A4R5KBQ3"/>
<dbReference type="Pfam" id="PF12833">
    <property type="entry name" value="HTH_18"/>
    <property type="match status" value="1"/>
</dbReference>
<keyword evidence="3 8" id="KW-0597">Phosphoprotein</keyword>
<dbReference type="GO" id="GO:0043565">
    <property type="term" value="F:sequence-specific DNA binding"/>
    <property type="evidence" value="ECO:0007669"/>
    <property type="project" value="InterPro"/>
</dbReference>
<accession>A0A4R5KBQ3</accession>
<dbReference type="SUPFAM" id="SSF52172">
    <property type="entry name" value="CheY-like"/>
    <property type="match status" value="1"/>
</dbReference>
<dbReference type="PROSITE" id="PS01124">
    <property type="entry name" value="HTH_ARAC_FAMILY_2"/>
    <property type="match status" value="1"/>
</dbReference>
<comment type="subcellular location">
    <subcellularLocation>
        <location evidence="1">Cytoplasm</location>
    </subcellularLocation>
</comment>
<evidence type="ECO:0000256" key="4">
    <source>
        <dbReference type="ARBA" id="ARBA00023012"/>
    </source>
</evidence>
<dbReference type="Proteomes" id="UP000295636">
    <property type="component" value="Unassembled WGS sequence"/>
</dbReference>
<dbReference type="OrthoDB" id="1974963at2"/>
<name>A0A4R5KBQ3_9BACL</name>
<keyword evidence="4" id="KW-0902">Two-component regulatory system</keyword>
<dbReference type="Gene3D" id="3.40.50.2300">
    <property type="match status" value="1"/>
</dbReference>
<organism evidence="11 12">
    <name type="scientific">Paenibacillus piri</name>
    <dbReference type="NCBI Taxonomy" id="2547395"/>
    <lineage>
        <taxon>Bacteria</taxon>
        <taxon>Bacillati</taxon>
        <taxon>Bacillota</taxon>
        <taxon>Bacilli</taxon>
        <taxon>Bacillales</taxon>
        <taxon>Paenibacillaceae</taxon>
        <taxon>Paenibacillus</taxon>
    </lineage>
</organism>
<evidence type="ECO:0000256" key="8">
    <source>
        <dbReference type="PROSITE-ProRule" id="PRU00169"/>
    </source>
</evidence>
<dbReference type="GO" id="GO:0005737">
    <property type="term" value="C:cytoplasm"/>
    <property type="evidence" value="ECO:0007669"/>
    <property type="project" value="UniProtKB-SubCell"/>
</dbReference>
<dbReference type="InterPro" id="IPR011006">
    <property type="entry name" value="CheY-like_superfamily"/>
</dbReference>
<feature type="domain" description="HTH araC/xylS-type" evidence="9">
    <location>
        <begin position="491"/>
        <end position="589"/>
    </location>
</feature>
<dbReference type="EMBL" id="SMRT01000023">
    <property type="protein sequence ID" value="TDF91985.1"/>
    <property type="molecule type" value="Genomic_DNA"/>
</dbReference>
<dbReference type="InterPro" id="IPR018062">
    <property type="entry name" value="HTH_AraC-typ_CS"/>
</dbReference>
<reference evidence="11 12" key="1">
    <citation type="submission" date="2019-03" db="EMBL/GenBank/DDBJ databases">
        <title>This is whole genome sequence of Paenibacillus sp MS74 strain.</title>
        <authorList>
            <person name="Trinh H.N."/>
        </authorList>
    </citation>
    <scope>NUCLEOTIDE SEQUENCE [LARGE SCALE GENOMIC DNA]</scope>
    <source>
        <strain evidence="11 12">MS74</strain>
    </source>
</reference>
<dbReference type="InterPro" id="IPR009057">
    <property type="entry name" value="Homeodomain-like_sf"/>
</dbReference>
<keyword evidence="12" id="KW-1185">Reference proteome</keyword>
<dbReference type="InterPro" id="IPR018060">
    <property type="entry name" value="HTH_AraC"/>
</dbReference>
<dbReference type="SUPFAM" id="SSF46689">
    <property type="entry name" value="Homeodomain-like"/>
    <property type="match status" value="2"/>
</dbReference>
<dbReference type="InterPro" id="IPR020449">
    <property type="entry name" value="Tscrpt_reg_AraC-type_HTH"/>
</dbReference>
<evidence type="ECO:0000313" key="11">
    <source>
        <dbReference type="EMBL" id="TDF91985.1"/>
    </source>
</evidence>
<evidence type="ECO:0000259" key="10">
    <source>
        <dbReference type="PROSITE" id="PS50110"/>
    </source>
</evidence>
<dbReference type="InterPro" id="IPR001789">
    <property type="entry name" value="Sig_transdc_resp-reg_receiver"/>
</dbReference>
<sequence>MERSSAAGHIIRRAVRRKTVPLGIGRPESRAGWSPSVAPPIKANEGEIMYKMLIVDDEQFVLDTISVTYPWDQYGITNIDVAGSGAKALELFKTEPADIVITDIRMPGMSGLELINEIKKISNKTKFILLSGHSEFAYAQQAIQSQVLEYLLKPVKEKELLATIQRALEGIRKEWDEIVSYQRAQYSLRENLPLLRQTLLKELLHGKKYRKETLDHKLDMLEVPIRSGSPFSIMAIRLEKGFERFDYDDLDLIEYAVTNIVEEVFGEYFRLWKCKDVHDYLILIIHPLETEQNLFAADAEVHYILENCALQLQNCVKNYLNGNITVLLSPWGEFPNDTAAFYQNALLDLRMHLENDNGYYISPFNRKKPSLMTPLYNLYEPPTVLHLLEAGRWNDAEAKLIRIFTELEADPALNREHILEAALLIAYAATYITHKSGHYLTDLSFFRQDLYSELEHIGSVNHLKKWTFDILSSIRRKVVEDFQNNQTSIMHQVRTFIERHLLSDISLQSIADFVHLHPAYLSKIYKDESGECISDYICRLRMDKAAYLLTTSEDKVNDIAAQVGYVNPSHFIKVFRKHFSVTPNEYRRGNEG</sequence>
<gene>
    <name evidence="11" type="ORF">E1757_31015</name>
</gene>
<evidence type="ECO:0000256" key="2">
    <source>
        <dbReference type="ARBA" id="ARBA00022490"/>
    </source>
</evidence>
<dbReference type="PROSITE" id="PS00041">
    <property type="entry name" value="HTH_ARAC_FAMILY_1"/>
    <property type="match status" value="1"/>
</dbReference>
<evidence type="ECO:0000256" key="5">
    <source>
        <dbReference type="ARBA" id="ARBA00023015"/>
    </source>
</evidence>
<protein>
    <submittedName>
        <fullName evidence="11">Response regulator</fullName>
    </submittedName>
</protein>
<dbReference type="Gene3D" id="1.10.10.60">
    <property type="entry name" value="Homeodomain-like"/>
    <property type="match status" value="2"/>
</dbReference>
<dbReference type="PROSITE" id="PS50110">
    <property type="entry name" value="RESPONSE_REGULATORY"/>
    <property type="match status" value="1"/>
</dbReference>
<dbReference type="PRINTS" id="PR00032">
    <property type="entry name" value="HTHARAC"/>
</dbReference>
<dbReference type="PANTHER" id="PTHR42713">
    <property type="entry name" value="HISTIDINE KINASE-RELATED"/>
    <property type="match status" value="1"/>
</dbReference>
<dbReference type="GO" id="GO:0003700">
    <property type="term" value="F:DNA-binding transcription factor activity"/>
    <property type="evidence" value="ECO:0007669"/>
    <property type="project" value="InterPro"/>
</dbReference>
<feature type="modified residue" description="4-aspartylphosphate" evidence="8">
    <location>
        <position position="103"/>
    </location>
</feature>
<dbReference type="InterPro" id="IPR051552">
    <property type="entry name" value="HptR"/>
</dbReference>
<dbReference type="SMART" id="SM00448">
    <property type="entry name" value="REC"/>
    <property type="match status" value="1"/>
</dbReference>